<keyword evidence="8" id="KW-0807">Transducer</keyword>
<evidence type="ECO:0000256" key="2">
    <source>
        <dbReference type="ARBA" id="ARBA00022692"/>
    </source>
</evidence>
<dbReference type="PANTHER" id="PTHR10519">
    <property type="entry name" value="GABA-B RECEPTOR"/>
    <property type="match status" value="1"/>
</dbReference>
<keyword evidence="7" id="KW-0325">Glycoprotein</keyword>
<accession>A0A8S3ZKZ7</accession>
<dbReference type="SUPFAM" id="SSF53822">
    <property type="entry name" value="Periplasmic binding protein-like I"/>
    <property type="match status" value="1"/>
</dbReference>
<comment type="caution">
    <text evidence="10">The sequence shown here is derived from an EMBL/GenBank/DDBJ whole genome shotgun (WGS) entry which is preliminary data.</text>
</comment>
<keyword evidence="5" id="KW-0472">Membrane</keyword>
<keyword evidence="6" id="KW-0675">Receptor</keyword>
<evidence type="ECO:0000313" key="10">
    <source>
        <dbReference type="EMBL" id="CAG5127431.1"/>
    </source>
</evidence>
<dbReference type="GO" id="GO:0007214">
    <property type="term" value="P:gamma-aminobutyric acid signaling pathway"/>
    <property type="evidence" value="ECO:0007669"/>
    <property type="project" value="TreeGrafter"/>
</dbReference>
<proteinExistence type="predicted"/>
<gene>
    <name evidence="10" type="ORF">CUNI_LOCUS12989</name>
</gene>
<sequence length="153" mass="17004">MAVATKAFFDMMADSHTTTAMLFGDVCYNVTGPIVQIAHQWGMFQLSYADTNPMLSDRDQFPNFYRTVPSDSDFNPARLALLMHFNWTTVGIVFQHAKLGEARHVSSEEQNVIIVFLPLPLSSLVRGNYVVVILFPAVVTTVDFCIPAVKVAS</sequence>
<dbReference type="Proteomes" id="UP000678393">
    <property type="component" value="Unassembled WGS sequence"/>
</dbReference>
<name>A0A8S3ZKZ7_9EUPU</name>
<comment type="subcellular location">
    <subcellularLocation>
        <location evidence="1">Membrane</location>
        <topology evidence="1">Multi-pass membrane protein</topology>
    </subcellularLocation>
</comment>
<feature type="domain" description="Receptor ligand binding region" evidence="9">
    <location>
        <begin position="4"/>
        <end position="103"/>
    </location>
</feature>
<dbReference type="Gene3D" id="3.40.50.2300">
    <property type="match status" value="1"/>
</dbReference>
<dbReference type="EMBL" id="CAJHNH020002671">
    <property type="protein sequence ID" value="CAG5127431.1"/>
    <property type="molecule type" value="Genomic_DNA"/>
</dbReference>
<dbReference type="InterPro" id="IPR002455">
    <property type="entry name" value="GPCR3_GABA-B"/>
</dbReference>
<dbReference type="PRINTS" id="PR00248">
    <property type="entry name" value="GPCRMGR"/>
</dbReference>
<dbReference type="GO" id="GO:0004965">
    <property type="term" value="F:G protein-coupled GABA receptor activity"/>
    <property type="evidence" value="ECO:0007669"/>
    <property type="project" value="InterPro"/>
</dbReference>
<dbReference type="PANTHER" id="PTHR10519:SF20">
    <property type="entry name" value="G-PROTEIN COUPLED RECEPTOR 156-RELATED"/>
    <property type="match status" value="1"/>
</dbReference>
<keyword evidence="11" id="KW-1185">Reference proteome</keyword>
<evidence type="ECO:0000256" key="5">
    <source>
        <dbReference type="ARBA" id="ARBA00023136"/>
    </source>
</evidence>
<evidence type="ECO:0000256" key="3">
    <source>
        <dbReference type="ARBA" id="ARBA00022989"/>
    </source>
</evidence>
<evidence type="ECO:0000313" key="11">
    <source>
        <dbReference type="Proteomes" id="UP000678393"/>
    </source>
</evidence>
<evidence type="ECO:0000256" key="8">
    <source>
        <dbReference type="ARBA" id="ARBA00023224"/>
    </source>
</evidence>
<organism evidence="10 11">
    <name type="scientific">Candidula unifasciata</name>
    <dbReference type="NCBI Taxonomy" id="100452"/>
    <lineage>
        <taxon>Eukaryota</taxon>
        <taxon>Metazoa</taxon>
        <taxon>Spiralia</taxon>
        <taxon>Lophotrochozoa</taxon>
        <taxon>Mollusca</taxon>
        <taxon>Gastropoda</taxon>
        <taxon>Heterobranchia</taxon>
        <taxon>Euthyneura</taxon>
        <taxon>Panpulmonata</taxon>
        <taxon>Eupulmonata</taxon>
        <taxon>Stylommatophora</taxon>
        <taxon>Helicina</taxon>
        <taxon>Helicoidea</taxon>
        <taxon>Geomitridae</taxon>
        <taxon>Candidula</taxon>
    </lineage>
</organism>
<reference evidence="10" key="1">
    <citation type="submission" date="2021-04" db="EMBL/GenBank/DDBJ databases">
        <authorList>
            <consortium name="Molecular Ecology Group"/>
        </authorList>
    </citation>
    <scope>NUCLEOTIDE SEQUENCE</scope>
</reference>
<dbReference type="InterPro" id="IPR001828">
    <property type="entry name" value="ANF_lig-bd_rcpt"/>
</dbReference>
<evidence type="ECO:0000256" key="6">
    <source>
        <dbReference type="ARBA" id="ARBA00023170"/>
    </source>
</evidence>
<keyword evidence="4" id="KW-0297">G-protein coupled receptor</keyword>
<evidence type="ECO:0000256" key="1">
    <source>
        <dbReference type="ARBA" id="ARBA00004141"/>
    </source>
</evidence>
<evidence type="ECO:0000256" key="7">
    <source>
        <dbReference type="ARBA" id="ARBA00023180"/>
    </source>
</evidence>
<keyword evidence="3" id="KW-1133">Transmembrane helix</keyword>
<evidence type="ECO:0000259" key="9">
    <source>
        <dbReference type="Pfam" id="PF01094"/>
    </source>
</evidence>
<dbReference type="InterPro" id="IPR028082">
    <property type="entry name" value="Peripla_BP_I"/>
</dbReference>
<dbReference type="PRINTS" id="PR01176">
    <property type="entry name" value="GABABRECEPTR"/>
</dbReference>
<dbReference type="GO" id="GO:0038039">
    <property type="term" value="C:G protein-coupled receptor heterodimeric complex"/>
    <property type="evidence" value="ECO:0007669"/>
    <property type="project" value="TreeGrafter"/>
</dbReference>
<dbReference type="InterPro" id="IPR000337">
    <property type="entry name" value="GPCR_3"/>
</dbReference>
<evidence type="ECO:0000256" key="4">
    <source>
        <dbReference type="ARBA" id="ARBA00023040"/>
    </source>
</evidence>
<keyword evidence="2" id="KW-0812">Transmembrane</keyword>
<dbReference type="AlphaFoldDB" id="A0A8S3ZKZ7"/>
<dbReference type="OrthoDB" id="2150267at2759"/>
<protein>
    <recommendedName>
        <fullName evidence="9">Receptor ligand binding region domain-containing protein</fullName>
    </recommendedName>
</protein>
<dbReference type="Pfam" id="PF01094">
    <property type="entry name" value="ANF_receptor"/>
    <property type="match status" value="1"/>
</dbReference>